<feature type="domain" description="TadE-like" evidence="2">
    <location>
        <begin position="30"/>
        <end position="72"/>
    </location>
</feature>
<dbReference type="Pfam" id="PF07811">
    <property type="entry name" value="TadE"/>
    <property type="match status" value="1"/>
</dbReference>
<dbReference type="InterPro" id="IPR012495">
    <property type="entry name" value="TadE-like_dom"/>
</dbReference>
<accession>A0A841JN30</accession>
<protein>
    <submittedName>
        <fullName evidence="3">Flp pilus assembly protein TadG</fullName>
    </submittedName>
</protein>
<feature type="transmembrane region" description="Helical" evidence="1">
    <location>
        <begin position="33"/>
        <end position="51"/>
    </location>
</feature>
<proteinExistence type="predicted"/>
<dbReference type="OrthoDB" id="121519at2"/>
<comment type="caution">
    <text evidence="3">The sequence shown here is derived from an EMBL/GenBank/DDBJ whole genome shotgun (WGS) entry which is preliminary data.</text>
</comment>
<dbReference type="EMBL" id="JACHEK010000001">
    <property type="protein sequence ID" value="MBB6142653.1"/>
    <property type="molecule type" value="Genomic_DNA"/>
</dbReference>
<evidence type="ECO:0000256" key="1">
    <source>
        <dbReference type="SAM" id="Phobius"/>
    </source>
</evidence>
<evidence type="ECO:0000313" key="4">
    <source>
        <dbReference type="Proteomes" id="UP000538666"/>
    </source>
</evidence>
<sequence>MGVTLEDNAGAVAAFPATSRFMSLKRNESGSELVEFALALSVVLACVFGIIDGSRAVFAEHYVVNAAREATRYAMVRGSSWNGTACTTPATFSCTATSAQVTSFVNSNIPPGIMSSKVGVVTTWPGTTSTGAACDTVNGTDSPTCVVSVQVTYAFAFSLPFLPQSAINFSSTSTSTIFQ</sequence>
<name>A0A841JN30_9BACT</name>
<dbReference type="RefSeq" id="WP_050057852.1">
    <property type="nucleotide sequence ID" value="NZ_JACHEK010000001.1"/>
</dbReference>
<dbReference type="AlphaFoldDB" id="A0A841JN30"/>
<keyword evidence="1" id="KW-0472">Membrane</keyword>
<organism evidence="3 4">
    <name type="scientific">Silvibacterium bohemicum</name>
    <dbReference type="NCBI Taxonomy" id="1577686"/>
    <lineage>
        <taxon>Bacteria</taxon>
        <taxon>Pseudomonadati</taxon>
        <taxon>Acidobacteriota</taxon>
        <taxon>Terriglobia</taxon>
        <taxon>Terriglobales</taxon>
        <taxon>Acidobacteriaceae</taxon>
        <taxon>Silvibacterium</taxon>
    </lineage>
</organism>
<dbReference type="Proteomes" id="UP000538666">
    <property type="component" value="Unassembled WGS sequence"/>
</dbReference>
<reference evidence="3 4" key="1">
    <citation type="submission" date="2020-08" db="EMBL/GenBank/DDBJ databases">
        <title>Genomic Encyclopedia of Type Strains, Phase IV (KMG-IV): sequencing the most valuable type-strain genomes for metagenomic binning, comparative biology and taxonomic classification.</title>
        <authorList>
            <person name="Goeker M."/>
        </authorList>
    </citation>
    <scope>NUCLEOTIDE SEQUENCE [LARGE SCALE GENOMIC DNA]</scope>
    <source>
        <strain evidence="3 4">DSM 103733</strain>
    </source>
</reference>
<evidence type="ECO:0000259" key="2">
    <source>
        <dbReference type="Pfam" id="PF07811"/>
    </source>
</evidence>
<keyword evidence="1" id="KW-1133">Transmembrane helix</keyword>
<evidence type="ECO:0000313" key="3">
    <source>
        <dbReference type="EMBL" id="MBB6142653.1"/>
    </source>
</evidence>
<keyword evidence="1" id="KW-0812">Transmembrane</keyword>
<gene>
    <name evidence="3" type="ORF">HNQ77_000591</name>
</gene>
<keyword evidence="4" id="KW-1185">Reference proteome</keyword>